<reference evidence="2" key="1">
    <citation type="submission" date="2025-08" db="UniProtKB">
        <authorList>
            <consortium name="Ensembl"/>
        </authorList>
    </citation>
    <scope>IDENTIFICATION</scope>
</reference>
<feature type="region of interest" description="Disordered" evidence="1">
    <location>
        <begin position="1"/>
        <end position="23"/>
    </location>
</feature>
<dbReference type="Proteomes" id="UP000694401">
    <property type="component" value="Unassembled WGS sequence"/>
</dbReference>
<organism evidence="2 3">
    <name type="scientific">Zosterops lateralis melanops</name>
    <dbReference type="NCBI Taxonomy" id="1220523"/>
    <lineage>
        <taxon>Eukaryota</taxon>
        <taxon>Metazoa</taxon>
        <taxon>Chordata</taxon>
        <taxon>Craniata</taxon>
        <taxon>Vertebrata</taxon>
        <taxon>Euteleostomi</taxon>
        <taxon>Archelosauria</taxon>
        <taxon>Archosauria</taxon>
        <taxon>Dinosauria</taxon>
        <taxon>Saurischia</taxon>
        <taxon>Theropoda</taxon>
        <taxon>Coelurosauria</taxon>
        <taxon>Aves</taxon>
        <taxon>Neognathae</taxon>
        <taxon>Neoaves</taxon>
        <taxon>Telluraves</taxon>
        <taxon>Australaves</taxon>
        <taxon>Passeriformes</taxon>
        <taxon>Sylvioidea</taxon>
        <taxon>Zosteropidae</taxon>
        <taxon>Zosterops</taxon>
    </lineage>
</organism>
<accession>A0A8D2Q1S6</accession>
<protein>
    <submittedName>
        <fullName evidence="2">Uncharacterized protein</fullName>
    </submittedName>
</protein>
<evidence type="ECO:0000313" key="3">
    <source>
        <dbReference type="Proteomes" id="UP000694401"/>
    </source>
</evidence>
<keyword evidence="3" id="KW-1185">Reference proteome</keyword>
<reference evidence="2" key="2">
    <citation type="submission" date="2025-09" db="UniProtKB">
        <authorList>
            <consortium name="Ensembl"/>
        </authorList>
    </citation>
    <scope>IDENTIFICATION</scope>
</reference>
<sequence>MLLGRSSWSRPGKKQLDSLPARHSWALNPSPNISVHMGESPLAKHRGPQRFWELALGCAGKKNSSVGSTLGRKKILVWGIFWSSAYFPSPRIIFTQL</sequence>
<proteinExistence type="predicted"/>
<dbReference type="Ensembl" id="ENSZLMT00000021757.1">
    <property type="protein sequence ID" value="ENSZLMP00000021199.1"/>
    <property type="gene ID" value="ENSZLMG00000014511.1"/>
</dbReference>
<evidence type="ECO:0000256" key="1">
    <source>
        <dbReference type="SAM" id="MobiDB-lite"/>
    </source>
</evidence>
<name>A0A8D2Q1S6_ZOSLA</name>
<evidence type="ECO:0000313" key="2">
    <source>
        <dbReference type="Ensembl" id="ENSZLMP00000021199.1"/>
    </source>
</evidence>
<dbReference type="AlphaFoldDB" id="A0A8D2Q1S6"/>